<feature type="signal peptide" evidence="2">
    <location>
        <begin position="1"/>
        <end position="18"/>
    </location>
</feature>
<keyword evidence="1" id="KW-0472">Membrane</keyword>
<feature type="chain" id="PRO_5030765514" description="Carboxypeptidase regulatory-like domain-containing protein" evidence="2">
    <location>
        <begin position="19"/>
        <end position="176"/>
    </location>
</feature>
<dbReference type="AlphaFoldDB" id="A0A7W8GEU9"/>
<evidence type="ECO:0008006" key="5">
    <source>
        <dbReference type="Google" id="ProtNLM"/>
    </source>
</evidence>
<gene>
    <name evidence="3" type="ORF">HNQ09_001747</name>
</gene>
<dbReference type="EMBL" id="JACHFN010000005">
    <property type="protein sequence ID" value="MBB5234309.1"/>
    <property type="molecule type" value="Genomic_DNA"/>
</dbReference>
<evidence type="ECO:0000313" key="3">
    <source>
        <dbReference type="EMBL" id="MBB5234309.1"/>
    </source>
</evidence>
<keyword evidence="4" id="KW-1185">Reference proteome</keyword>
<protein>
    <recommendedName>
        <fullName evidence="5">Carboxypeptidase regulatory-like domain-containing protein</fullName>
    </recommendedName>
</protein>
<accession>A0A7W8GEU9</accession>
<evidence type="ECO:0000256" key="1">
    <source>
        <dbReference type="SAM" id="Phobius"/>
    </source>
</evidence>
<organism evidence="3 4">
    <name type="scientific">Deinococcus budaensis</name>
    <dbReference type="NCBI Taxonomy" id="1665626"/>
    <lineage>
        <taxon>Bacteria</taxon>
        <taxon>Thermotogati</taxon>
        <taxon>Deinococcota</taxon>
        <taxon>Deinococci</taxon>
        <taxon>Deinococcales</taxon>
        <taxon>Deinococcaceae</taxon>
        <taxon>Deinococcus</taxon>
    </lineage>
</organism>
<evidence type="ECO:0000313" key="4">
    <source>
        <dbReference type="Proteomes" id="UP000525389"/>
    </source>
</evidence>
<sequence>MRRLTPLLVALLASGSLAHSETVAVTTSLTPMQNAVRVEADLVGQTSGLPIRGAAVEVRVSRATTGVPRAEAVAGADLLGRATLTAGEAGRYSGTLTLLPAGRYLLTVVDTTYRGEAAVAARAFAFAGQPTRVTVVLPATSTPGRYVVSALLGLLAPLLVLGVILAARKPRQQRQG</sequence>
<dbReference type="RefSeq" id="WP_184027987.1">
    <property type="nucleotide sequence ID" value="NZ_JACHFN010000005.1"/>
</dbReference>
<comment type="caution">
    <text evidence="3">The sequence shown here is derived from an EMBL/GenBank/DDBJ whole genome shotgun (WGS) entry which is preliminary data.</text>
</comment>
<dbReference type="Proteomes" id="UP000525389">
    <property type="component" value="Unassembled WGS sequence"/>
</dbReference>
<name>A0A7W8GEU9_9DEIO</name>
<keyword evidence="1" id="KW-0812">Transmembrane</keyword>
<feature type="transmembrane region" description="Helical" evidence="1">
    <location>
        <begin position="146"/>
        <end position="167"/>
    </location>
</feature>
<reference evidence="3 4" key="1">
    <citation type="submission" date="2020-08" db="EMBL/GenBank/DDBJ databases">
        <title>Genomic Encyclopedia of Type Strains, Phase IV (KMG-IV): sequencing the most valuable type-strain genomes for metagenomic binning, comparative biology and taxonomic classification.</title>
        <authorList>
            <person name="Goeker M."/>
        </authorList>
    </citation>
    <scope>NUCLEOTIDE SEQUENCE [LARGE SCALE GENOMIC DNA]</scope>
    <source>
        <strain evidence="3 4">DSM 101791</strain>
    </source>
</reference>
<keyword evidence="2" id="KW-0732">Signal</keyword>
<keyword evidence="1" id="KW-1133">Transmembrane helix</keyword>
<proteinExistence type="predicted"/>
<evidence type="ECO:0000256" key="2">
    <source>
        <dbReference type="SAM" id="SignalP"/>
    </source>
</evidence>